<accession>A0ACA9QTI2</accession>
<gene>
    <name evidence="1" type="ORF">ACOLOM_LOCUS13237</name>
</gene>
<protein>
    <submittedName>
        <fullName evidence="1">7760_t:CDS:1</fullName>
    </submittedName>
</protein>
<proteinExistence type="predicted"/>
<reference evidence="1" key="1">
    <citation type="submission" date="2021-06" db="EMBL/GenBank/DDBJ databases">
        <authorList>
            <person name="Kallberg Y."/>
            <person name="Tangrot J."/>
            <person name="Rosling A."/>
        </authorList>
    </citation>
    <scope>NUCLEOTIDE SEQUENCE</scope>
    <source>
        <strain evidence="1">CL356</strain>
    </source>
</reference>
<comment type="caution">
    <text evidence="1">The sequence shown here is derived from an EMBL/GenBank/DDBJ whole genome shotgun (WGS) entry which is preliminary data.</text>
</comment>
<keyword evidence="2" id="KW-1185">Reference proteome</keyword>
<sequence length="145" mass="16020">MSGETEMQDVVYLKTPDEDKKKAEELDGFVNVQISAEQGSPTEAEHAQHEQTYHDQPETPQDVRDQMNQEYRPNDPSQHGNFEPSVGKLSEENGEPTSTSACVTGESDNLTSANELNNLKDEVHEFDATTGANHRSTSANESTSH</sequence>
<name>A0ACA9QTI2_9GLOM</name>
<dbReference type="Proteomes" id="UP000789525">
    <property type="component" value="Unassembled WGS sequence"/>
</dbReference>
<evidence type="ECO:0000313" key="1">
    <source>
        <dbReference type="EMBL" id="CAG8761806.1"/>
    </source>
</evidence>
<dbReference type="EMBL" id="CAJVPT010059325">
    <property type="protein sequence ID" value="CAG8761806.1"/>
    <property type="molecule type" value="Genomic_DNA"/>
</dbReference>
<feature type="non-terminal residue" evidence="1">
    <location>
        <position position="145"/>
    </location>
</feature>
<organism evidence="1 2">
    <name type="scientific">Acaulospora colombiana</name>
    <dbReference type="NCBI Taxonomy" id="27376"/>
    <lineage>
        <taxon>Eukaryota</taxon>
        <taxon>Fungi</taxon>
        <taxon>Fungi incertae sedis</taxon>
        <taxon>Mucoromycota</taxon>
        <taxon>Glomeromycotina</taxon>
        <taxon>Glomeromycetes</taxon>
        <taxon>Diversisporales</taxon>
        <taxon>Acaulosporaceae</taxon>
        <taxon>Acaulospora</taxon>
    </lineage>
</organism>
<evidence type="ECO:0000313" key="2">
    <source>
        <dbReference type="Proteomes" id="UP000789525"/>
    </source>
</evidence>